<dbReference type="AlphaFoldDB" id="A0A391NS89"/>
<name>A0A391NS89_9EUKA</name>
<comment type="caution">
    <text evidence="1">The sequence shown here is derived from an EMBL/GenBank/DDBJ whole genome shotgun (WGS) entry which is preliminary data.</text>
</comment>
<gene>
    <name evidence="1" type="ORF">KIPB_013349</name>
</gene>
<feature type="non-terminal residue" evidence="1">
    <location>
        <position position="1"/>
    </location>
</feature>
<evidence type="ECO:0000313" key="1">
    <source>
        <dbReference type="EMBL" id="GCA64145.1"/>
    </source>
</evidence>
<proteinExistence type="predicted"/>
<reference evidence="1 2" key="1">
    <citation type="journal article" date="2018" name="PLoS ONE">
        <title>The draft genome of Kipferlia bialata reveals reductive genome evolution in fornicate parasites.</title>
        <authorList>
            <person name="Tanifuji G."/>
            <person name="Takabayashi S."/>
            <person name="Kume K."/>
            <person name="Takagi M."/>
            <person name="Nakayama T."/>
            <person name="Kamikawa R."/>
            <person name="Inagaki Y."/>
            <person name="Hashimoto T."/>
        </authorList>
    </citation>
    <scope>NUCLEOTIDE SEQUENCE [LARGE SCALE GENOMIC DNA]</scope>
    <source>
        <strain evidence="1">NY0173</strain>
    </source>
</reference>
<accession>A0A391NS89</accession>
<evidence type="ECO:0000313" key="2">
    <source>
        <dbReference type="Proteomes" id="UP000265618"/>
    </source>
</evidence>
<protein>
    <submittedName>
        <fullName evidence="1">Uncharacterized protein</fullName>
    </submittedName>
</protein>
<dbReference type="EMBL" id="BDIP01006292">
    <property type="protein sequence ID" value="GCA64145.1"/>
    <property type="molecule type" value="Genomic_DNA"/>
</dbReference>
<dbReference type="Proteomes" id="UP000265618">
    <property type="component" value="Unassembled WGS sequence"/>
</dbReference>
<organism evidence="1 2">
    <name type="scientific">Kipferlia bialata</name>
    <dbReference type="NCBI Taxonomy" id="797122"/>
    <lineage>
        <taxon>Eukaryota</taxon>
        <taxon>Metamonada</taxon>
        <taxon>Carpediemonas-like organisms</taxon>
        <taxon>Kipferlia</taxon>
    </lineage>
</organism>
<sequence>MAPVNQGPIAPAVYAQFNGPAAPAPAPMAPVYNAYATAPAQPPSLEYQPAYPQPGQYN</sequence>
<keyword evidence="2" id="KW-1185">Reference proteome</keyword>